<reference evidence="1 2" key="1">
    <citation type="submission" date="2019-06" db="EMBL/GenBank/DDBJ databases">
        <title>Sequencing the genomes of 1000 actinobacteria strains.</title>
        <authorList>
            <person name="Klenk H.-P."/>
        </authorList>
    </citation>
    <scope>NUCLEOTIDE SEQUENCE [LARGE SCALE GENOMIC DNA]</scope>
    <source>
        <strain evidence="1 2">DSM 19828</strain>
    </source>
</reference>
<dbReference type="OrthoDB" id="9799092at2"/>
<dbReference type="InterPro" id="IPR027417">
    <property type="entry name" value="P-loop_NTPase"/>
</dbReference>
<comment type="caution">
    <text evidence="1">The sequence shown here is derived from an EMBL/GenBank/DDBJ whole genome shotgun (WGS) entry which is preliminary data.</text>
</comment>
<dbReference type="Proteomes" id="UP000320806">
    <property type="component" value="Unassembled WGS sequence"/>
</dbReference>
<proteinExistence type="predicted"/>
<dbReference type="Pfam" id="PF13671">
    <property type="entry name" value="AAA_33"/>
    <property type="match status" value="1"/>
</dbReference>
<dbReference type="SUPFAM" id="SSF52540">
    <property type="entry name" value="P-loop containing nucleoside triphosphate hydrolases"/>
    <property type="match status" value="1"/>
</dbReference>
<accession>A0A542EJ49</accession>
<gene>
    <name evidence="1" type="ORF">FB459_2908</name>
</gene>
<organism evidence="1 2">
    <name type="scientific">Yimella lutea</name>
    <dbReference type="NCBI Taxonomy" id="587872"/>
    <lineage>
        <taxon>Bacteria</taxon>
        <taxon>Bacillati</taxon>
        <taxon>Actinomycetota</taxon>
        <taxon>Actinomycetes</taxon>
        <taxon>Micrococcales</taxon>
        <taxon>Dermacoccaceae</taxon>
        <taxon>Yimella</taxon>
    </lineage>
</organism>
<dbReference type="Gene3D" id="3.40.50.300">
    <property type="entry name" value="P-loop containing nucleotide triphosphate hydrolases"/>
    <property type="match status" value="1"/>
</dbReference>
<keyword evidence="2" id="KW-1185">Reference proteome</keyword>
<sequence>MIVWINGAFGAGKTHTAHELQRRLPGSHVADPELLGFALRKTLPASDGDFQDLPLWRIMVRDSLIEGSRRTTGPVFVPMTLLRNDYFEEIVGGLRSAGVDVRHYALLTSRAELERRLKLRSGYVLGRILGRDETWGLQQLDRCLAALTRDEFGVHVDNTSRSLDEVVEWIAADLELTLQRPRLSPLRHQTRRIAVAARHIRL</sequence>
<protein>
    <submittedName>
        <fullName evidence="1">AAA domain-containing protein</fullName>
    </submittedName>
</protein>
<evidence type="ECO:0000313" key="1">
    <source>
        <dbReference type="EMBL" id="TQJ15362.1"/>
    </source>
</evidence>
<dbReference type="EMBL" id="VFMO01000001">
    <property type="protein sequence ID" value="TQJ15362.1"/>
    <property type="molecule type" value="Genomic_DNA"/>
</dbReference>
<dbReference type="RefSeq" id="WP_141928952.1">
    <property type="nucleotide sequence ID" value="NZ_BAABCI010000021.1"/>
</dbReference>
<name>A0A542EJ49_9MICO</name>
<evidence type="ECO:0000313" key="2">
    <source>
        <dbReference type="Proteomes" id="UP000320806"/>
    </source>
</evidence>
<dbReference type="AlphaFoldDB" id="A0A542EJ49"/>